<feature type="region of interest" description="Disordered" evidence="1">
    <location>
        <begin position="217"/>
        <end position="436"/>
    </location>
</feature>
<feature type="compositionally biased region" description="Basic residues" evidence="1">
    <location>
        <begin position="425"/>
        <end position="436"/>
    </location>
</feature>
<feature type="compositionally biased region" description="Low complexity" evidence="1">
    <location>
        <begin position="409"/>
        <end position="419"/>
    </location>
</feature>
<evidence type="ECO:0000313" key="3">
    <source>
        <dbReference type="Proteomes" id="UP001303889"/>
    </source>
</evidence>
<keyword evidence="3" id="KW-1185">Reference proteome</keyword>
<organism evidence="2 3">
    <name type="scientific">Staphylotrichum tortipilum</name>
    <dbReference type="NCBI Taxonomy" id="2831512"/>
    <lineage>
        <taxon>Eukaryota</taxon>
        <taxon>Fungi</taxon>
        <taxon>Dikarya</taxon>
        <taxon>Ascomycota</taxon>
        <taxon>Pezizomycotina</taxon>
        <taxon>Sordariomycetes</taxon>
        <taxon>Sordariomycetidae</taxon>
        <taxon>Sordariales</taxon>
        <taxon>Chaetomiaceae</taxon>
        <taxon>Staphylotrichum</taxon>
    </lineage>
</organism>
<evidence type="ECO:0000313" key="2">
    <source>
        <dbReference type="EMBL" id="KAK3899718.1"/>
    </source>
</evidence>
<feature type="compositionally biased region" description="Acidic residues" evidence="1">
    <location>
        <begin position="275"/>
        <end position="286"/>
    </location>
</feature>
<comment type="caution">
    <text evidence="2">The sequence shown here is derived from an EMBL/GenBank/DDBJ whole genome shotgun (WGS) entry which is preliminary data.</text>
</comment>
<gene>
    <name evidence="2" type="ORF">C8A05DRAFT_36646</name>
</gene>
<dbReference type="EMBL" id="MU855749">
    <property type="protein sequence ID" value="KAK3899718.1"/>
    <property type="molecule type" value="Genomic_DNA"/>
</dbReference>
<accession>A0AAN6RRF2</accession>
<protein>
    <submittedName>
        <fullName evidence="2">Uncharacterized protein</fullName>
    </submittedName>
</protein>
<sequence length="436" mass="48264">MASPVSVAPSYHGDADADAEAEADCPPSPKIQRNFYGSRPPSPSLFGRINLEKVNEKLMRERTESLEPPEIQARNAFDELIEVGGVPMRPWADCRPGDLADHLRGGDDGAQHIDDFYYRELFFWEDQLALWKRFGKRRALDGLPPLRDLSPIDAVAAFVAYLRGHLEMDMQNRTKPGRERWDHISQISTQRSLILRVLNLLPSVDAFLRRLRKEAGDETALDGPAATTRQLRREYKVPPGHISDDTLWLHRQSSLPPYGSEPSWSPKRLRMGPVDSEDEAEEEEEEWPSKRALTSPKPGPDLARSIRQKSRTNQSPVAQPHAGPDQPEPEPGRGSDASPPPEPTSSSKTRRSGPKPDNAPVTTTAKGATRGKQPGSTRRGQAAEKKTPPAKTKTAKASTKESAKRRQQKAAARGATPAAKDVHGVRRSARIAKKEA</sequence>
<feature type="compositionally biased region" description="Basic and acidic residues" evidence="1">
    <location>
        <begin position="231"/>
        <end position="248"/>
    </location>
</feature>
<reference evidence="2" key="2">
    <citation type="submission" date="2023-05" db="EMBL/GenBank/DDBJ databases">
        <authorList>
            <consortium name="Lawrence Berkeley National Laboratory"/>
            <person name="Steindorff A."/>
            <person name="Hensen N."/>
            <person name="Bonometti L."/>
            <person name="Westerberg I."/>
            <person name="Brannstrom I.O."/>
            <person name="Guillou S."/>
            <person name="Cros-Aarteil S."/>
            <person name="Calhoun S."/>
            <person name="Haridas S."/>
            <person name="Kuo A."/>
            <person name="Mondo S."/>
            <person name="Pangilinan J."/>
            <person name="Riley R."/>
            <person name="Labutti K."/>
            <person name="Andreopoulos B."/>
            <person name="Lipzen A."/>
            <person name="Chen C."/>
            <person name="Yanf M."/>
            <person name="Daum C."/>
            <person name="Ng V."/>
            <person name="Clum A."/>
            <person name="Ohm R."/>
            <person name="Martin F."/>
            <person name="Silar P."/>
            <person name="Natvig D."/>
            <person name="Lalanne C."/>
            <person name="Gautier V."/>
            <person name="Ament-Velasquez S.L."/>
            <person name="Kruys A."/>
            <person name="Hutchinson M.I."/>
            <person name="Powell A.J."/>
            <person name="Barry K."/>
            <person name="Miller A.N."/>
            <person name="Grigoriev I.V."/>
            <person name="Debuchy R."/>
            <person name="Gladieux P."/>
            <person name="Thoren M.H."/>
            <person name="Johannesson H."/>
        </authorList>
    </citation>
    <scope>NUCLEOTIDE SEQUENCE</scope>
    <source>
        <strain evidence="2">CBS 103.79</strain>
    </source>
</reference>
<evidence type="ECO:0000256" key="1">
    <source>
        <dbReference type="SAM" id="MobiDB-lite"/>
    </source>
</evidence>
<reference evidence="2" key="1">
    <citation type="journal article" date="2023" name="Mol. Phylogenet. Evol.">
        <title>Genome-scale phylogeny and comparative genomics of the fungal order Sordariales.</title>
        <authorList>
            <person name="Hensen N."/>
            <person name="Bonometti L."/>
            <person name="Westerberg I."/>
            <person name="Brannstrom I.O."/>
            <person name="Guillou S."/>
            <person name="Cros-Aarteil S."/>
            <person name="Calhoun S."/>
            <person name="Haridas S."/>
            <person name="Kuo A."/>
            <person name="Mondo S."/>
            <person name="Pangilinan J."/>
            <person name="Riley R."/>
            <person name="LaButti K."/>
            <person name="Andreopoulos B."/>
            <person name="Lipzen A."/>
            <person name="Chen C."/>
            <person name="Yan M."/>
            <person name="Daum C."/>
            <person name="Ng V."/>
            <person name="Clum A."/>
            <person name="Steindorff A."/>
            <person name="Ohm R.A."/>
            <person name="Martin F."/>
            <person name="Silar P."/>
            <person name="Natvig D.O."/>
            <person name="Lalanne C."/>
            <person name="Gautier V."/>
            <person name="Ament-Velasquez S.L."/>
            <person name="Kruys A."/>
            <person name="Hutchinson M.I."/>
            <person name="Powell A.J."/>
            <person name="Barry K."/>
            <person name="Miller A.N."/>
            <person name="Grigoriev I.V."/>
            <person name="Debuchy R."/>
            <person name="Gladieux P."/>
            <person name="Hiltunen Thoren M."/>
            <person name="Johannesson H."/>
        </authorList>
    </citation>
    <scope>NUCLEOTIDE SEQUENCE</scope>
    <source>
        <strain evidence="2">CBS 103.79</strain>
    </source>
</reference>
<feature type="region of interest" description="Disordered" evidence="1">
    <location>
        <begin position="1"/>
        <end position="42"/>
    </location>
</feature>
<dbReference type="Proteomes" id="UP001303889">
    <property type="component" value="Unassembled WGS sequence"/>
</dbReference>
<proteinExistence type="predicted"/>
<dbReference type="AlphaFoldDB" id="A0AAN6RRF2"/>
<name>A0AAN6RRF2_9PEZI</name>